<dbReference type="InterPro" id="IPR006073">
    <property type="entry name" value="GTP-bd"/>
</dbReference>
<proteinExistence type="inferred from homology"/>
<dbReference type="RefSeq" id="WP_075066924.1">
    <property type="nucleotide sequence ID" value="NZ_LKAJ02000001.1"/>
</dbReference>
<evidence type="ECO:0000256" key="4">
    <source>
        <dbReference type="ARBA" id="ARBA00022842"/>
    </source>
</evidence>
<feature type="binding site" evidence="7">
    <location>
        <begin position="229"/>
        <end position="233"/>
    </location>
    <ligand>
        <name>GTP</name>
        <dbReference type="ChEBI" id="CHEBI:37565"/>
    </ligand>
</feature>
<dbReference type="PATRIC" id="fig|1590043.3.peg.2351"/>
<dbReference type="GO" id="GO:0043022">
    <property type="term" value="F:ribosome binding"/>
    <property type="evidence" value="ECO:0007669"/>
    <property type="project" value="TreeGrafter"/>
</dbReference>
<feature type="binding site" evidence="8">
    <location>
        <position position="211"/>
    </location>
    <ligand>
        <name>Mg(2+)</name>
        <dbReference type="ChEBI" id="CHEBI:18420"/>
    </ligand>
</feature>
<reference evidence="11" key="3">
    <citation type="submission" date="2021-06" db="EMBL/GenBank/DDBJ databases">
        <title>Genomic Description and Analysis of Intracellular Bacteria, Candidatus Berkiella cookevillensis and Candidatus Berkiella aquae.</title>
        <authorList>
            <person name="Kidane D.T."/>
            <person name="Mehari Y.T."/>
            <person name="Rice F.C."/>
            <person name="Arivett B.A."/>
            <person name="Farone A.L."/>
            <person name="Berk S.G."/>
            <person name="Farone M.B."/>
        </authorList>
    </citation>
    <scope>NUCLEOTIDE SEQUENCE</scope>
    <source>
        <strain evidence="11">HT99</strain>
    </source>
</reference>
<feature type="domain" description="Hflx-type G" evidence="9">
    <location>
        <begin position="198"/>
        <end position="368"/>
    </location>
</feature>
<evidence type="ECO:0000256" key="8">
    <source>
        <dbReference type="PIRSR" id="PIRSR006809-2"/>
    </source>
</evidence>
<dbReference type="Gene3D" id="6.10.250.2860">
    <property type="match status" value="1"/>
</dbReference>
<dbReference type="STRING" id="295108.HT99x_02302"/>
<feature type="binding site" evidence="7">
    <location>
        <begin position="204"/>
        <end position="211"/>
    </location>
    <ligand>
        <name>GTP</name>
        <dbReference type="ChEBI" id="CHEBI:37565"/>
    </ligand>
</feature>
<name>A0A0Q9YIP0_9GAMM</name>
<dbReference type="PIRSF" id="PIRSF006809">
    <property type="entry name" value="GTP-binding_hflX_prd"/>
    <property type="match status" value="1"/>
</dbReference>
<feature type="binding site" evidence="8">
    <location>
        <position position="231"/>
    </location>
    <ligand>
        <name>Mg(2+)</name>
        <dbReference type="ChEBI" id="CHEBI:18420"/>
    </ligand>
</feature>
<dbReference type="Pfam" id="PF16360">
    <property type="entry name" value="GTP-bdg_M"/>
    <property type="match status" value="1"/>
</dbReference>
<dbReference type="FunFam" id="3.40.50.300:FF:000173">
    <property type="entry name" value="GTPase HflX"/>
    <property type="match status" value="1"/>
</dbReference>
<sequence length="436" mass="48879">MFERPGRGERAVLVHVTFRRQSEQADLQELGELAFAAGVTTVAKITTQRDKPDPKHYIGQGKLAEILDAVSLHEAEVVIFNHELSPSQERNVERFVKCRVLSRTGLILDIFAQRARTFEGKLQVELAQLEHLSTRLVRGWTHLERQKGGIGLRGPGETQLETDRRLIRDRIMAIQKRLDKVRQQRGQSRHARTRAEIPTIALVGYTNAGKSTLFNALTGAHVFVANQLFATLDPTLRAIELTGIGKVVLADTVGFIRQLPHTLVDAFRATLEETSQAHLLLHVVDAHDEKFEEHMHEVNQVLADIGANDVSQLTVFNKADLLVGQGFQSGDCERDKDGKITKIWVSAQTKEGLDLLREALQGRLSIETIEGSVYLAPEQGQLRSQLFALQAVLEEKDLSEGGWKIKIKTTKYHWEKLCQQYAGLASVFQGKDKKRG</sequence>
<organism evidence="10">
    <name type="scientific">Candidatus Berkiella aquae</name>
    <dbReference type="NCBI Taxonomy" id="295108"/>
    <lineage>
        <taxon>Bacteria</taxon>
        <taxon>Pseudomonadati</taxon>
        <taxon>Pseudomonadota</taxon>
        <taxon>Gammaproteobacteria</taxon>
        <taxon>Candidatus Berkiellales</taxon>
        <taxon>Candidatus Berkiellaceae</taxon>
        <taxon>Candidatus Berkiella</taxon>
    </lineage>
</organism>
<keyword evidence="3 6" id="KW-0547">Nucleotide-binding</keyword>
<evidence type="ECO:0000256" key="3">
    <source>
        <dbReference type="ARBA" id="ARBA00022741"/>
    </source>
</evidence>
<comment type="cofactor">
    <cofactor evidence="8">
        <name>Mg(2+)</name>
        <dbReference type="ChEBI" id="CHEBI:18420"/>
    </cofactor>
</comment>
<evidence type="ECO:0000256" key="7">
    <source>
        <dbReference type="PIRSR" id="PIRSR006809-1"/>
    </source>
</evidence>
<comment type="similarity">
    <text evidence="6">Belongs to the TRAFAC class OBG-HflX-like GTPase superfamily. HflX GTPase family.</text>
</comment>
<evidence type="ECO:0000256" key="2">
    <source>
        <dbReference type="ARBA" id="ARBA00022723"/>
    </source>
</evidence>
<dbReference type="PANTHER" id="PTHR10229:SF0">
    <property type="entry name" value="GTP-BINDING PROTEIN 6-RELATED"/>
    <property type="match status" value="1"/>
</dbReference>
<keyword evidence="2 8" id="KW-0479">Metal-binding</keyword>
<dbReference type="PANTHER" id="PTHR10229">
    <property type="entry name" value="GTP-BINDING PROTEIN HFLX"/>
    <property type="match status" value="1"/>
</dbReference>
<feature type="binding site" evidence="7">
    <location>
        <begin position="346"/>
        <end position="348"/>
    </location>
    <ligand>
        <name>GTP</name>
        <dbReference type="ChEBI" id="CHEBI:37565"/>
    </ligand>
</feature>
<feature type="binding site" evidence="7">
    <location>
        <begin position="317"/>
        <end position="320"/>
    </location>
    <ligand>
        <name>GTP</name>
        <dbReference type="ChEBI" id="CHEBI:37565"/>
    </ligand>
</feature>
<keyword evidence="1 6" id="KW-0963">Cytoplasm</keyword>
<comment type="subunit">
    <text evidence="6">Monomer. Associates with the 50S ribosomal subunit.</text>
</comment>
<evidence type="ECO:0000256" key="5">
    <source>
        <dbReference type="ARBA" id="ARBA00023134"/>
    </source>
</evidence>
<protein>
    <recommendedName>
        <fullName evidence="6">GTPase HflX</fullName>
    </recommendedName>
    <alternativeName>
        <fullName evidence="6">GTP-binding protein HflX</fullName>
    </alternativeName>
</protein>
<keyword evidence="4 8" id="KW-0460">Magnesium</keyword>
<dbReference type="CDD" id="cd01878">
    <property type="entry name" value="HflX"/>
    <property type="match status" value="1"/>
</dbReference>
<keyword evidence="5 6" id="KW-0342">GTP-binding</keyword>
<dbReference type="InterPro" id="IPR025121">
    <property type="entry name" value="GTPase_HflX_N"/>
</dbReference>
<dbReference type="GO" id="GO:0046872">
    <property type="term" value="F:metal ion binding"/>
    <property type="evidence" value="ECO:0007669"/>
    <property type="project" value="UniProtKB-KW"/>
</dbReference>
<dbReference type="EMBL" id="LKAJ01000010">
    <property type="protein sequence ID" value="KRG20571.1"/>
    <property type="molecule type" value="Genomic_DNA"/>
</dbReference>
<dbReference type="GO" id="GO:0003924">
    <property type="term" value="F:GTPase activity"/>
    <property type="evidence" value="ECO:0007669"/>
    <property type="project" value="UniProtKB-UniRule"/>
</dbReference>
<comment type="caution">
    <text evidence="10">The sequence shown here is derived from an EMBL/GenBank/DDBJ whole genome shotgun (WGS) entry which is preliminary data.</text>
</comment>
<dbReference type="PRINTS" id="PR00326">
    <property type="entry name" value="GTP1OBG"/>
</dbReference>
<evidence type="ECO:0000256" key="1">
    <source>
        <dbReference type="ARBA" id="ARBA00022490"/>
    </source>
</evidence>
<dbReference type="InterPro" id="IPR016496">
    <property type="entry name" value="GTPase_HflX"/>
</dbReference>
<dbReference type="Gene3D" id="3.40.50.11060">
    <property type="entry name" value="GTPase HflX, N-terminal domain"/>
    <property type="match status" value="1"/>
</dbReference>
<dbReference type="InterPro" id="IPR042108">
    <property type="entry name" value="GTPase_HflX_N_sf"/>
</dbReference>
<dbReference type="FunFam" id="3.40.50.11060:FF:000001">
    <property type="entry name" value="GTPase HflX"/>
    <property type="match status" value="1"/>
</dbReference>
<reference evidence="10" key="1">
    <citation type="submission" date="2015-09" db="EMBL/GenBank/DDBJ databases">
        <title>Draft Genome Sequences of Two Novel Amoeba-resistant Intranuclear Bacteria, Candidatus Berkiella cookevillensis and Candidatus Berkiella aquae.</title>
        <authorList>
            <person name="Mehari Y.T."/>
            <person name="Arivett B.A."/>
            <person name="Farone A.L."/>
            <person name="Gunderson J.H."/>
            <person name="Farone M.B."/>
        </authorList>
    </citation>
    <scope>NUCLEOTIDE SEQUENCE [LARGE SCALE GENOMIC DNA]</scope>
    <source>
        <strain evidence="10">HT99</strain>
    </source>
</reference>
<dbReference type="GO" id="GO:0005737">
    <property type="term" value="C:cytoplasm"/>
    <property type="evidence" value="ECO:0007669"/>
    <property type="project" value="UniProtKB-SubCell"/>
</dbReference>
<dbReference type="GO" id="GO:0005525">
    <property type="term" value="F:GTP binding"/>
    <property type="evidence" value="ECO:0007669"/>
    <property type="project" value="UniProtKB-UniRule"/>
</dbReference>
<dbReference type="Pfam" id="PF01926">
    <property type="entry name" value="MMR_HSR1"/>
    <property type="match status" value="1"/>
</dbReference>
<dbReference type="InterPro" id="IPR032305">
    <property type="entry name" value="GTP-bd_M"/>
</dbReference>
<dbReference type="Proteomes" id="UP000051497">
    <property type="component" value="Unassembled WGS sequence"/>
</dbReference>
<dbReference type="Gene3D" id="3.40.50.300">
    <property type="entry name" value="P-loop containing nucleotide triphosphate hydrolases"/>
    <property type="match status" value="1"/>
</dbReference>
<evidence type="ECO:0000313" key="10">
    <source>
        <dbReference type="EMBL" id="KRG20571.1"/>
    </source>
</evidence>
<dbReference type="Pfam" id="PF13167">
    <property type="entry name" value="GTP-bdg_N"/>
    <property type="match status" value="1"/>
</dbReference>
<evidence type="ECO:0000259" key="9">
    <source>
        <dbReference type="PROSITE" id="PS51705"/>
    </source>
</evidence>
<dbReference type="NCBIfam" id="NF008280">
    <property type="entry name" value="PRK11058.1"/>
    <property type="match status" value="1"/>
</dbReference>
<dbReference type="EMBL" id="LKAJ02000001">
    <property type="protein sequence ID" value="MCS5710179.1"/>
    <property type="molecule type" value="Genomic_DNA"/>
</dbReference>
<dbReference type="AlphaFoldDB" id="A0A0Q9YIP0"/>
<accession>A0A0Q9YIP0</accession>
<dbReference type="OrthoDB" id="9812272at2"/>
<keyword evidence="12" id="KW-1185">Reference proteome</keyword>
<dbReference type="HAMAP" id="MF_00900">
    <property type="entry name" value="GTPase_HflX"/>
    <property type="match status" value="1"/>
</dbReference>
<evidence type="ECO:0000256" key="6">
    <source>
        <dbReference type="HAMAP-Rule" id="MF_00900"/>
    </source>
</evidence>
<feature type="binding site" evidence="7">
    <location>
        <begin position="251"/>
        <end position="254"/>
    </location>
    <ligand>
        <name>GTP</name>
        <dbReference type="ChEBI" id="CHEBI:37565"/>
    </ligand>
</feature>
<dbReference type="SUPFAM" id="SSF52540">
    <property type="entry name" value="P-loop containing nucleoside triphosphate hydrolases"/>
    <property type="match status" value="1"/>
</dbReference>
<dbReference type="PROSITE" id="PS51705">
    <property type="entry name" value="G_HFLX"/>
    <property type="match status" value="1"/>
</dbReference>
<reference evidence="11" key="2">
    <citation type="journal article" date="2016" name="Genome Announc.">
        <title>Draft Genome Sequences of Two Novel Amoeba-Resistant Intranuclear Bacteria, 'Candidatus Berkiella cookevillensis' and 'Candidatus Berkiella aquae'.</title>
        <authorList>
            <person name="Mehari Y.T."/>
            <person name="Arivett B.A."/>
            <person name="Farone A.L."/>
            <person name="Gunderson J.H."/>
            <person name="Farone M.B."/>
        </authorList>
    </citation>
    <scope>NUCLEOTIDE SEQUENCE</scope>
    <source>
        <strain evidence="11">HT99</strain>
    </source>
</reference>
<evidence type="ECO:0000313" key="11">
    <source>
        <dbReference type="EMBL" id="MCS5710179.1"/>
    </source>
</evidence>
<dbReference type="InterPro" id="IPR027417">
    <property type="entry name" value="P-loop_NTPase"/>
</dbReference>
<gene>
    <name evidence="6 10" type="primary">hflX</name>
    <name evidence="11" type="ORF">HT99x_001920</name>
    <name evidence="10" type="ORF">HT99x_02302</name>
</gene>
<evidence type="ECO:0000313" key="12">
    <source>
        <dbReference type="Proteomes" id="UP000051497"/>
    </source>
</evidence>
<comment type="subcellular location">
    <subcellularLocation>
        <location evidence="6">Cytoplasm</location>
    </subcellularLocation>
    <text evidence="6">May associate with membranes.</text>
</comment>
<comment type="function">
    <text evidence="6">GTPase that associates with the 50S ribosomal subunit and may have a role during protein synthesis or ribosome biogenesis.</text>
</comment>
<keyword evidence="11" id="KW-0378">Hydrolase</keyword>
<dbReference type="NCBIfam" id="TIGR03156">
    <property type="entry name" value="GTP_HflX"/>
    <property type="match status" value="1"/>
</dbReference>
<dbReference type="InterPro" id="IPR030394">
    <property type="entry name" value="G_HFLX_dom"/>
</dbReference>